<dbReference type="PANTHER" id="PTHR47331">
    <property type="entry name" value="PHD-TYPE DOMAIN-CONTAINING PROTEIN"/>
    <property type="match status" value="1"/>
</dbReference>
<evidence type="ECO:0000259" key="1">
    <source>
        <dbReference type="Pfam" id="PF18701"/>
    </source>
</evidence>
<protein>
    <submittedName>
        <fullName evidence="2">Integrase catalytic domain-containing protein</fullName>
    </submittedName>
</protein>
<evidence type="ECO:0000313" key="3">
    <source>
        <dbReference type="Proteomes" id="UP000887116"/>
    </source>
</evidence>
<dbReference type="InterPro" id="IPR012337">
    <property type="entry name" value="RNaseH-like_sf"/>
</dbReference>
<gene>
    <name evidence="2" type="primary">AVEN_208136_1</name>
    <name evidence="2" type="ORF">TNCT_664701</name>
</gene>
<dbReference type="Proteomes" id="UP000887116">
    <property type="component" value="Unassembled WGS sequence"/>
</dbReference>
<dbReference type="AlphaFoldDB" id="A0A8X6HEL3"/>
<dbReference type="InterPro" id="IPR040676">
    <property type="entry name" value="DUF5641"/>
</dbReference>
<dbReference type="Gene3D" id="3.30.420.10">
    <property type="entry name" value="Ribonuclease H-like superfamily/Ribonuclease H"/>
    <property type="match status" value="1"/>
</dbReference>
<proteinExistence type="predicted"/>
<organism evidence="2 3">
    <name type="scientific">Trichonephila clavata</name>
    <name type="common">Joro spider</name>
    <name type="synonym">Nephila clavata</name>
    <dbReference type="NCBI Taxonomy" id="2740835"/>
    <lineage>
        <taxon>Eukaryota</taxon>
        <taxon>Metazoa</taxon>
        <taxon>Ecdysozoa</taxon>
        <taxon>Arthropoda</taxon>
        <taxon>Chelicerata</taxon>
        <taxon>Arachnida</taxon>
        <taxon>Araneae</taxon>
        <taxon>Araneomorphae</taxon>
        <taxon>Entelegynae</taxon>
        <taxon>Araneoidea</taxon>
        <taxon>Nephilidae</taxon>
        <taxon>Trichonephila</taxon>
    </lineage>
</organism>
<dbReference type="EMBL" id="BMAO01015422">
    <property type="protein sequence ID" value="GFR01639.1"/>
    <property type="molecule type" value="Genomic_DNA"/>
</dbReference>
<dbReference type="GO" id="GO:0003676">
    <property type="term" value="F:nucleic acid binding"/>
    <property type="evidence" value="ECO:0007669"/>
    <property type="project" value="InterPro"/>
</dbReference>
<dbReference type="Pfam" id="PF18701">
    <property type="entry name" value="DUF5641"/>
    <property type="match status" value="1"/>
</dbReference>
<dbReference type="InterPro" id="IPR036397">
    <property type="entry name" value="RNaseH_sf"/>
</dbReference>
<comment type="caution">
    <text evidence="2">The sequence shown here is derived from an EMBL/GenBank/DDBJ whole genome shotgun (WGS) entry which is preliminary data.</text>
</comment>
<sequence>MANAKKRFDSLQKRLTSNDVLKKEYERKMLNYIEQEHIEWDKHIKAPLPAERLTPCKPFNTTGIDFVGPVYVRGTISSKKSYIPLSTCSTIRALHIELVSNLTNDRFLMAFRRFVGRRELSHTIYTDNATTSQDANKDLITFKNTLKSKNAQQFYAENGIRWKFIVPREAWWGDGGKGVEAAINSRSLVHEEGIGDTEEALTPGHFLTGQKLIKILSGPQPTDKRFGRIFEQQQDLLNQFWKKWSKDYLLQLRTFDQVLGNQNSSKIRIGDVVLLQENVPPRHTWNRARVDQLILGRDEKVRTCVLRANGRTITRPVQLVIPLEVDQGREDVASLKSTNLK</sequence>
<feature type="domain" description="DUF5641" evidence="1">
    <location>
        <begin position="230"/>
        <end position="322"/>
    </location>
</feature>
<accession>A0A8X6HEL3</accession>
<dbReference type="OrthoDB" id="9903861at2759"/>
<dbReference type="SUPFAM" id="SSF53098">
    <property type="entry name" value="Ribonuclease H-like"/>
    <property type="match status" value="1"/>
</dbReference>
<reference evidence="2" key="1">
    <citation type="submission" date="2020-07" db="EMBL/GenBank/DDBJ databases">
        <title>Multicomponent nature underlies the extraordinary mechanical properties of spider dragline silk.</title>
        <authorList>
            <person name="Kono N."/>
            <person name="Nakamura H."/>
            <person name="Mori M."/>
            <person name="Yoshida Y."/>
            <person name="Ohtoshi R."/>
            <person name="Malay A.D."/>
            <person name="Moran D.A.P."/>
            <person name="Tomita M."/>
            <person name="Numata K."/>
            <person name="Arakawa K."/>
        </authorList>
    </citation>
    <scope>NUCLEOTIDE SEQUENCE</scope>
</reference>
<evidence type="ECO:0000313" key="2">
    <source>
        <dbReference type="EMBL" id="GFR01639.1"/>
    </source>
</evidence>
<name>A0A8X6HEL3_TRICU</name>
<keyword evidence="3" id="KW-1185">Reference proteome</keyword>
<dbReference type="PANTHER" id="PTHR47331:SF2">
    <property type="match status" value="1"/>
</dbReference>